<reference evidence="1" key="1">
    <citation type="submission" date="2018-09" db="EMBL/GenBank/DDBJ databases">
        <title>Murine metabolic-syndrome-specific gut microbial biobank.</title>
        <authorList>
            <person name="Liu C."/>
        </authorList>
    </citation>
    <scope>NUCLEOTIDE SEQUENCE</scope>
    <source>
        <strain evidence="1">D42-62</strain>
    </source>
</reference>
<keyword evidence="2" id="KW-1185">Reference proteome</keyword>
<proteinExistence type="predicted"/>
<gene>
    <name evidence="1" type="ORF">D5281_23120</name>
</gene>
<dbReference type="Proteomes" id="UP001154420">
    <property type="component" value="Unassembled WGS sequence"/>
</dbReference>
<dbReference type="EMBL" id="QZDT01000082">
    <property type="protein sequence ID" value="NBJ95344.1"/>
    <property type="molecule type" value="Genomic_DNA"/>
</dbReference>
<name>A0A9X5BJS5_9FIRM</name>
<evidence type="ECO:0000313" key="1">
    <source>
        <dbReference type="EMBL" id="NBJ95344.1"/>
    </source>
</evidence>
<organism evidence="1 2">
    <name type="scientific">Parablautia muri</name>
    <dbReference type="NCBI Taxonomy" id="2320879"/>
    <lineage>
        <taxon>Bacteria</taxon>
        <taxon>Bacillati</taxon>
        <taxon>Bacillota</taxon>
        <taxon>Clostridia</taxon>
        <taxon>Lachnospirales</taxon>
        <taxon>Lachnospiraceae</taxon>
        <taxon>Parablautia</taxon>
    </lineage>
</organism>
<dbReference type="AlphaFoldDB" id="A0A9X5BJS5"/>
<evidence type="ECO:0000313" key="2">
    <source>
        <dbReference type="Proteomes" id="UP001154420"/>
    </source>
</evidence>
<sequence length="306" mass="35892">MSSVKINFKNKEDEHSFADLKEGSDIFDWMEVHGYNDEMYELEYRHTFFSLVADFCHYMLESFECAAKKKVAVAYALLRKPLRDNLYYIEWLAAEREDLLDKLAKGKAEDLVINKSSAKKYIEKVEKIYGIAHQDGFFNFRYDKSDRMSLEKIWNKANHVITTHSYTKSAQGELNFVFLDEERIDEFTRYYYCVVPLVMSYAVDLIVAMFERIINVNPMTNVINRVLKLARQACTADGKFFQDALNILEVDEIPFFCPHCGNEIHMNLDILFELMNNIFKCGECGFKIESSNYIFDYEEETDIVEG</sequence>
<protein>
    <submittedName>
        <fullName evidence="1">Uncharacterized protein</fullName>
    </submittedName>
</protein>
<accession>A0A9X5BJS5</accession>
<comment type="caution">
    <text evidence="1">The sequence shown here is derived from an EMBL/GenBank/DDBJ whole genome shotgun (WGS) entry which is preliminary data.</text>
</comment>